<keyword evidence="8" id="KW-1185">Reference proteome</keyword>
<sequence>MALSFCNGAVLMLRALALMLLSGAALASPDEITGRYQCGSAQFYMTSSTDMEQVRLRVDGRIYDLVTMRTASGAAWSDGEWIWWTKGADSFLERQSVMVAKDCLKKPAY</sequence>
<keyword evidence="1 5" id="KW-0732">Signal</keyword>
<feature type="signal peptide" evidence="5">
    <location>
        <begin position="1"/>
        <end position="27"/>
    </location>
</feature>
<dbReference type="Proteomes" id="UP000515917">
    <property type="component" value="Chromosome"/>
</dbReference>
<proteinExistence type="predicted"/>
<gene>
    <name evidence="7" type="ORF">C1H71_09200</name>
</gene>
<evidence type="ECO:0000313" key="7">
    <source>
        <dbReference type="EMBL" id="QBC43704.1"/>
    </source>
</evidence>
<feature type="domain" description="C-type lysozyme inhibitor" evidence="6">
    <location>
        <begin position="36"/>
        <end position="95"/>
    </location>
</feature>
<dbReference type="Gene3D" id="2.40.128.200">
    <property type="match status" value="1"/>
</dbReference>
<evidence type="ECO:0000256" key="5">
    <source>
        <dbReference type="SAM" id="SignalP"/>
    </source>
</evidence>
<dbReference type="InterPro" id="IPR036328">
    <property type="entry name" value="MliC_sf"/>
</dbReference>
<name>A0A7G3G963_9NEIS</name>
<keyword evidence="3" id="KW-0564">Palmitate</keyword>
<dbReference type="InterPro" id="IPR018660">
    <property type="entry name" value="MliC"/>
</dbReference>
<keyword evidence="2" id="KW-0472">Membrane</keyword>
<dbReference type="Pfam" id="PF09864">
    <property type="entry name" value="MliC"/>
    <property type="match status" value="1"/>
</dbReference>
<evidence type="ECO:0000256" key="1">
    <source>
        <dbReference type="ARBA" id="ARBA00022729"/>
    </source>
</evidence>
<dbReference type="KEGG" id="ifl:C1H71_09200"/>
<protein>
    <recommendedName>
        <fullName evidence="6">C-type lysozyme inhibitor domain-containing protein</fullName>
    </recommendedName>
</protein>
<evidence type="ECO:0000256" key="3">
    <source>
        <dbReference type="ARBA" id="ARBA00023139"/>
    </source>
</evidence>
<feature type="chain" id="PRO_5028852682" description="C-type lysozyme inhibitor domain-containing protein" evidence="5">
    <location>
        <begin position="28"/>
        <end position="109"/>
    </location>
</feature>
<reference evidence="7 8" key="1">
    <citation type="submission" date="2018-01" db="EMBL/GenBank/DDBJ databases">
        <title>Genome sequence of Iodobacter sp. strain PCH194 isolated from Indian Trans-Himalaya.</title>
        <authorList>
            <person name="Kumar V."/>
            <person name="Thakur V."/>
            <person name="Kumar S."/>
            <person name="Singh D."/>
        </authorList>
    </citation>
    <scope>NUCLEOTIDE SEQUENCE [LARGE SCALE GENOMIC DNA]</scope>
    <source>
        <strain evidence="7 8">PCH194</strain>
    </source>
</reference>
<evidence type="ECO:0000259" key="6">
    <source>
        <dbReference type="Pfam" id="PF09864"/>
    </source>
</evidence>
<evidence type="ECO:0000256" key="2">
    <source>
        <dbReference type="ARBA" id="ARBA00023136"/>
    </source>
</evidence>
<dbReference type="AlphaFoldDB" id="A0A7G3G963"/>
<dbReference type="SUPFAM" id="SSF141488">
    <property type="entry name" value="YdhA-like"/>
    <property type="match status" value="1"/>
</dbReference>
<accession>A0A7G3G963</accession>
<organism evidence="7 8">
    <name type="scientific">Iodobacter fluviatilis</name>
    <dbReference type="NCBI Taxonomy" id="537"/>
    <lineage>
        <taxon>Bacteria</taxon>
        <taxon>Pseudomonadati</taxon>
        <taxon>Pseudomonadota</taxon>
        <taxon>Betaproteobacteria</taxon>
        <taxon>Neisseriales</taxon>
        <taxon>Chitinibacteraceae</taxon>
        <taxon>Iodobacter</taxon>
    </lineage>
</organism>
<evidence type="ECO:0000256" key="4">
    <source>
        <dbReference type="ARBA" id="ARBA00023288"/>
    </source>
</evidence>
<keyword evidence="4" id="KW-0449">Lipoprotein</keyword>
<evidence type="ECO:0000313" key="8">
    <source>
        <dbReference type="Proteomes" id="UP000515917"/>
    </source>
</evidence>
<dbReference type="EMBL" id="CP025781">
    <property type="protein sequence ID" value="QBC43704.1"/>
    <property type="molecule type" value="Genomic_DNA"/>
</dbReference>